<name>A0ACC1LLU4_9FUNG</name>
<evidence type="ECO:0000313" key="2">
    <source>
        <dbReference type="Proteomes" id="UP001140096"/>
    </source>
</evidence>
<dbReference type="Proteomes" id="UP001140096">
    <property type="component" value="Unassembled WGS sequence"/>
</dbReference>
<organism evidence="1 2">
    <name type="scientific">Coemansia furcata</name>
    <dbReference type="NCBI Taxonomy" id="417177"/>
    <lineage>
        <taxon>Eukaryota</taxon>
        <taxon>Fungi</taxon>
        <taxon>Fungi incertae sedis</taxon>
        <taxon>Zoopagomycota</taxon>
        <taxon>Kickxellomycotina</taxon>
        <taxon>Kickxellomycetes</taxon>
        <taxon>Kickxellales</taxon>
        <taxon>Kickxellaceae</taxon>
        <taxon>Coemansia</taxon>
    </lineage>
</organism>
<accession>A0ACC1LLU4</accession>
<gene>
    <name evidence="1" type="ORF">H4S07_002368</name>
</gene>
<proteinExistence type="predicted"/>
<protein>
    <submittedName>
        <fullName evidence="1">Uncharacterized protein</fullName>
    </submittedName>
</protein>
<comment type="caution">
    <text evidence="1">The sequence shown here is derived from an EMBL/GenBank/DDBJ whole genome shotgun (WGS) entry which is preliminary data.</text>
</comment>
<keyword evidence="2" id="KW-1185">Reference proteome</keyword>
<sequence>MTLSNDNLVCVFCASHDSTNPVYNEAADELGRELVQAGYGLVYGGGGHGLMGRVARGVFDSNGSVLGIIPRSLTKYEGTIEIGQTILVDSMHERKQLMNDRAMAFIALPGGFGTLEELLEVATWSMLRIHSKPIIVLNTNGYYNALSDMIDKAVEAGFVKAGNKDIIVMCDTPKEAIAAIKSYALPTSRYDLTWTTDKPV</sequence>
<reference evidence="1" key="1">
    <citation type="submission" date="2022-07" db="EMBL/GenBank/DDBJ databases">
        <title>Phylogenomic reconstructions and comparative analyses of Kickxellomycotina fungi.</title>
        <authorList>
            <person name="Reynolds N.K."/>
            <person name="Stajich J.E."/>
            <person name="Barry K."/>
            <person name="Grigoriev I.V."/>
            <person name="Crous P."/>
            <person name="Smith M.E."/>
        </authorList>
    </citation>
    <scope>NUCLEOTIDE SEQUENCE</scope>
    <source>
        <strain evidence="1">CBS 102833</strain>
    </source>
</reference>
<dbReference type="EMBL" id="JANBUP010000571">
    <property type="protein sequence ID" value="KAJ2810957.1"/>
    <property type="molecule type" value="Genomic_DNA"/>
</dbReference>
<evidence type="ECO:0000313" key="1">
    <source>
        <dbReference type="EMBL" id="KAJ2810957.1"/>
    </source>
</evidence>